<protein>
    <submittedName>
        <fullName evidence="2">Uncharacterized protein</fullName>
    </submittedName>
</protein>
<reference evidence="2" key="3">
    <citation type="submission" date="2020-05" db="EMBL/GenBank/DDBJ databases">
        <title>Complete genome sequence of Bradyrhizobium diazoefficiens XF4 isolated from soybean nodule.</title>
        <authorList>
            <person name="Noda R."/>
            <person name="Kakizaki K."/>
            <person name="Minamisawa K."/>
        </authorList>
    </citation>
    <scope>NUCLEOTIDE SEQUENCE</scope>
    <source>
        <strain evidence="2">XF4</strain>
    </source>
</reference>
<dbReference type="RefSeq" id="WP_080668037.1">
    <property type="nucleotide sequence ID" value="NZ_AXAX01000002.1"/>
</dbReference>
<dbReference type="EMBL" id="AP023094">
    <property type="protein sequence ID" value="BCE48948.1"/>
    <property type="molecule type" value="Genomic_DNA"/>
</dbReference>
<name>A0A809ZEW6_9BRAD</name>
<evidence type="ECO:0000313" key="3">
    <source>
        <dbReference type="EMBL" id="BCE92460.1"/>
    </source>
</evidence>
<dbReference type="AlphaFoldDB" id="A0A809ZEW6"/>
<reference evidence="3" key="2">
    <citation type="submission" date="2020-05" db="EMBL/GenBank/DDBJ databases">
        <title>Complete genome sequence of Bradyrhizobium diazoefficiens XF10 isolated from soybean nodule.</title>
        <authorList>
            <person name="Noda R."/>
            <person name="Kakizaki K."/>
            <person name="Minamisawa K."/>
        </authorList>
    </citation>
    <scope>NUCLEOTIDE SEQUENCE</scope>
    <source>
        <strain evidence="3">XF10</strain>
    </source>
</reference>
<gene>
    <name evidence="3" type="ORF">XF10B_52580</name>
    <name evidence="1" type="ORF">XF1B_53640</name>
    <name evidence="2" type="ORF">XF4B_52970</name>
</gene>
<sequence length="78" mass="7984">MAQISGYVVVTVTGLSSAGTVAAPGLKVGDRVIQASSPSLNGNVNIFEAVVTVDDQLQQFTAFGASTAVTFEILALRL</sequence>
<reference evidence="1" key="1">
    <citation type="submission" date="2020-05" db="EMBL/GenBank/DDBJ databases">
        <title>Complete genome sequence of Bradyrhizobium diazoefficiens XF1 isolated from soybean nodule.</title>
        <authorList>
            <person name="Noda R."/>
            <person name="Kakizaki K."/>
            <person name="Minamisawa K."/>
        </authorList>
    </citation>
    <scope>NUCLEOTIDE SEQUENCE</scope>
    <source>
        <strain evidence="1">XF1</strain>
    </source>
</reference>
<proteinExistence type="predicted"/>
<dbReference type="EMBL" id="AP023099">
    <property type="protein sequence ID" value="BCE92460.1"/>
    <property type="molecule type" value="Genomic_DNA"/>
</dbReference>
<evidence type="ECO:0000313" key="2">
    <source>
        <dbReference type="EMBL" id="BCE48948.1"/>
    </source>
</evidence>
<dbReference type="EMBL" id="AP023091">
    <property type="protein sequence ID" value="BCE22683.1"/>
    <property type="molecule type" value="Genomic_DNA"/>
</dbReference>
<organism evidence="2">
    <name type="scientific">Bradyrhizobium diazoefficiens</name>
    <dbReference type="NCBI Taxonomy" id="1355477"/>
    <lineage>
        <taxon>Bacteria</taxon>
        <taxon>Pseudomonadati</taxon>
        <taxon>Pseudomonadota</taxon>
        <taxon>Alphaproteobacteria</taxon>
        <taxon>Hyphomicrobiales</taxon>
        <taxon>Nitrobacteraceae</taxon>
        <taxon>Bradyrhizobium</taxon>
    </lineage>
</organism>
<accession>A0A809ZEW6</accession>
<evidence type="ECO:0000313" key="1">
    <source>
        <dbReference type="EMBL" id="BCE22683.1"/>
    </source>
</evidence>